<sequence>MSRKALIVANDTYEHEGFRRLLAPAADASALAGVLGDPNIGDFDVRVVSNEPAYVIQERIEDLFADSRPDDVLLLHFSCHGLKGESGELFFATTNTRPNRLGSTAVSADFVQRCMRASRSRSVVLLLDCCYGGAFSRGVRVRAAGDVDVLDNFPGGSRGRAVITASSAMEYAFEGDRLADDHSRPSVFTSALVEGLATGEADRDQDGWVSLNELYDYVFDRVRERTPHQTPSRDIEMQGELYVARSRRPIPEVRPPAAAPAEHPEPGRPRRRRWMYAAGVAVLAAAAVVTTLLLTDGEDPASNAPDGPLPADNFEAAAPWRLLIRDNIQGNDAGCTVTMVHNDSGQPIVLPTAIYGPMSFQIQRGGTFNWSVNDPGCLTTLQSGTGSVALPFVQTTLGDTDAFAVTGPVSIEVIDFHGNNSCDFTLRDAGNGRQLDFGTVAQGGGPLMLRPGGSAKAYVWNQYCTARISAA</sequence>
<evidence type="ECO:0000259" key="2">
    <source>
        <dbReference type="Pfam" id="PF00656"/>
    </source>
</evidence>
<dbReference type="AlphaFoldDB" id="A0A285ITJ2"/>
<name>A0A285ITJ2_9ACTN</name>
<dbReference type="EMBL" id="OBDY01000010">
    <property type="protein sequence ID" value="SNY50261.1"/>
    <property type="molecule type" value="Genomic_DNA"/>
</dbReference>
<dbReference type="PANTHER" id="PTHR22576:SF37">
    <property type="entry name" value="MUCOSA-ASSOCIATED LYMPHOID TISSUE LYMPHOMA TRANSLOCATION PROTEIN 1"/>
    <property type="match status" value="1"/>
</dbReference>
<dbReference type="SUPFAM" id="SSF52129">
    <property type="entry name" value="Caspase-like"/>
    <property type="match status" value="1"/>
</dbReference>
<feature type="region of interest" description="Disordered" evidence="1">
    <location>
        <begin position="246"/>
        <end position="270"/>
    </location>
</feature>
<gene>
    <name evidence="3" type="ORF">SAMN05421748_110274</name>
</gene>
<dbReference type="RefSeq" id="WP_097322341.1">
    <property type="nucleotide sequence ID" value="NZ_OBDY01000010.1"/>
</dbReference>
<dbReference type="Proteomes" id="UP000219612">
    <property type="component" value="Unassembled WGS sequence"/>
</dbReference>
<dbReference type="InterPro" id="IPR011600">
    <property type="entry name" value="Pept_C14_caspase"/>
</dbReference>
<dbReference type="Gene3D" id="3.40.50.1460">
    <property type="match status" value="1"/>
</dbReference>
<proteinExistence type="predicted"/>
<dbReference type="PROSITE" id="PS00018">
    <property type="entry name" value="EF_HAND_1"/>
    <property type="match status" value="1"/>
</dbReference>
<dbReference type="GO" id="GO:0006508">
    <property type="term" value="P:proteolysis"/>
    <property type="evidence" value="ECO:0007669"/>
    <property type="project" value="InterPro"/>
</dbReference>
<accession>A0A285ITJ2</accession>
<dbReference type="PANTHER" id="PTHR22576">
    <property type="entry name" value="MUCOSA ASSOCIATED LYMPHOID TISSUE LYMPHOMA TRANSLOCATION PROTEIN 1/PARACASPASE"/>
    <property type="match status" value="1"/>
</dbReference>
<dbReference type="Pfam" id="PF00656">
    <property type="entry name" value="Peptidase_C14"/>
    <property type="match status" value="1"/>
</dbReference>
<dbReference type="OrthoDB" id="491589at2"/>
<organism evidence="3 4">
    <name type="scientific">Paractinoplanes atraurantiacus</name>
    <dbReference type="NCBI Taxonomy" id="1036182"/>
    <lineage>
        <taxon>Bacteria</taxon>
        <taxon>Bacillati</taxon>
        <taxon>Actinomycetota</taxon>
        <taxon>Actinomycetes</taxon>
        <taxon>Micromonosporales</taxon>
        <taxon>Micromonosporaceae</taxon>
        <taxon>Paractinoplanes</taxon>
    </lineage>
</organism>
<dbReference type="InterPro" id="IPR018247">
    <property type="entry name" value="EF_Hand_1_Ca_BS"/>
</dbReference>
<evidence type="ECO:0000256" key="1">
    <source>
        <dbReference type="SAM" id="MobiDB-lite"/>
    </source>
</evidence>
<keyword evidence="4" id="KW-1185">Reference proteome</keyword>
<evidence type="ECO:0000313" key="4">
    <source>
        <dbReference type="Proteomes" id="UP000219612"/>
    </source>
</evidence>
<dbReference type="NCBIfam" id="NF047832">
    <property type="entry name" value="caspase_w_EACC1"/>
    <property type="match status" value="1"/>
</dbReference>
<feature type="domain" description="Peptidase C14 caspase" evidence="2">
    <location>
        <begin position="3"/>
        <end position="234"/>
    </location>
</feature>
<dbReference type="InterPro" id="IPR052039">
    <property type="entry name" value="Caspase-related_regulators"/>
</dbReference>
<dbReference type="InterPro" id="IPR029030">
    <property type="entry name" value="Caspase-like_dom_sf"/>
</dbReference>
<dbReference type="GO" id="GO:0004197">
    <property type="term" value="F:cysteine-type endopeptidase activity"/>
    <property type="evidence" value="ECO:0007669"/>
    <property type="project" value="InterPro"/>
</dbReference>
<protein>
    <submittedName>
        <fullName evidence="3">Caspase domain-containing protein</fullName>
    </submittedName>
</protein>
<evidence type="ECO:0000313" key="3">
    <source>
        <dbReference type="EMBL" id="SNY50261.1"/>
    </source>
</evidence>
<reference evidence="3 4" key="1">
    <citation type="submission" date="2017-09" db="EMBL/GenBank/DDBJ databases">
        <authorList>
            <person name="Ehlers B."/>
            <person name="Leendertz F.H."/>
        </authorList>
    </citation>
    <scope>NUCLEOTIDE SEQUENCE [LARGE SCALE GENOMIC DNA]</scope>
    <source>
        <strain evidence="3 4">CGMCC 4.6857</strain>
    </source>
</reference>